<dbReference type="AlphaFoldDB" id="A0A1B1NEF9"/>
<keyword evidence="3" id="KW-0328">Glycosyltransferase</keyword>
<dbReference type="Gene3D" id="3.90.550.10">
    <property type="entry name" value="Spore Coat Polysaccharide Biosynthesis Protein SpsA, Chain A"/>
    <property type="match status" value="1"/>
</dbReference>
<reference evidence="6 7" key="1">
    <citation type="submission" date="2016-03" db="EMBL/GenBank/DDBJ databases">
        <title>Shallow-sea hydrothermal system.</title>
        <authorList>
            <person name="Tang K."/>
        </authorList>
    </citation>
    <scope>NUCLEOTIDE SEQUENCE [LARGE SCALE GENOMIC DNA]</scope>
    <source>
        <strain evidence="6 7">JLT9</strain>
    </source>
</reference>
<accession>A0A1B1NEF9</accession>
<sequence>MLAVLTLAHGRHDHLRAQVAGLAAGVRRPDLHVVVAMDDPAVAQVAHRAWRAAGDAPPVLVEPLAADPLGLPLAAARNAAARVATAAGADRLVFLDVDCIPGPTTLTTYARHLHPSPSRPSPAVLGADVAYLPPRQPECGGWEHQLHRLAEVGVHRPDRVRPAPGETRAEPDLTRFWSLSFALTAADFARTGGFCPLFVGYGGEDTDFAQVVGSLGGSLTWVGGATAYHQHHPTRTPPVDHVEAVVRNAGVFADRWGWWPMLGWLEQLRERGLAAPDGDGRWQVTR</sequence>
<dbReference type="InterPro" id="IPR029044">
    <property type="entry name" value="Nucleotide-diphossugar_trans"/>
</dbReference>
<evidence type="ECO:0000256" key="4">
    <source>
        <dbReference type="ARBA" id="ARBA00022679"/>
    </source>
</evidence>
<dbReference type="Proteomes" id="UP000092482">
    <property type="component" value="Chromosome"/>
</dbReference>
<dbReference type="InterPro" id="IPR027791">
    <property type="entry name" value="Galactosyl_T_C"/>
</dbReference>
<feature type="domain" description="Galactosyltransferase C-terminal" evidence="5">
    <location>
        <begin position="174"/>
        <end position="224"/>
    </location>
</feature>
<name>A0A1B1NEF9_9MICO</name>
<dbReference type="PANTHER" id="PTHR43179">
    <property type="entry name" value="RHAMNOSYLTRANSFERASE WBBL"/>
    <property type="match status" value="1"/>
</dbReference>
<dbReference type="SUPFAM" id="SSF53448">
    <property type="entry name" value="Nucleotide-diphospho-sugar transferases"/>
    <property type="match status" value="1"/>
</dbReference>
<comment type="similarity">
    <text evidence="2">Belongs to the glycosyltransferase 2 family.</text>
</comment>
<organism evidence="6 7">
    <name type="scientific">Serinicoccus hydrothermalis</name>
    <dbReference type="NCBI Taxonomy" id="1758689"/>
    <lineage>
        <taxon>Bacteria</taxon>
        <taxon>Bacillati</taxon>
        <taxon>Actinomycetota</taxon>
        <taxon>Actinomycetes</taxon>
        <taxon>Micrococcales</taxon>
        <taxon>Ornithinimicrobiaceae</taxon>
        <taxon>Serinicoccus</taxon>
    </lineage>
</organism>
<gene>
    <name evidence="6" type="ORF">SGUI_2428</name>
</gene>
<dbReference type="OrthoDB" id="6653642at2"/>
<protein>
    <recommendedName>
        <fullName evidence="5">Galactosyltransferase C-terminal domain-containing protein</fullName>
    </recommendedName>
</protein>
<keyword evidence="7" id="KW-1185">Reference proteome</keyword>
<proteinExistence type="inferred from homology"/>
<dbReference type="PANTHER" id="PTHR43179:SF12">
    <property type="entry name" value="GALACTOFURANOSYLTRANSFERASE GLFT2"/>
    <property type="match status" value="1"/>
</dbReference>
<dbReference type="EMBL" id="CP014989">
    <property type="protein sequence ID" value="ANS79824.1"/>
    <property type="molecule type" value="Genomic_DNA"/>
</dbReference>
<dbReference type="PATRIC" id="fig|1758689.4.peg.2539"/>
<evidence type="ECO:0000256" key="2">
    <source>
        <dbReference type="ARBA" id="ARBA00006739"/>
    </source>
</evidence>
<dbReference type="KEGG" id="serj:SGUI_2428"/>
<evidence type="ECO:0000256" key="1">
    <source>
        <dbReference type="ARBA" id="ARBA00004776"/>
    </source>
</evidence>
<dbReference type="RefSeq" id="WP_066640774.1">
    <property type="nucleotide sequence ID" value="NZ_CP014989.1"/>
</dbReference>
<comment type="pathway">
    <text evidence="1">Cell wall biogenesis; cell wall polysaccharide biosynthesis.</text>
</comment>
<evidence type="ECO:0000256" key="3">
    <source>
        <dbReference type="ARBA" id="ARBA00022676"/>
    </source>
</evidence>
<keyword evidence="4" id="KW-0808">Transferase</keyword>
<dbReference type="STRING" id="1758689.SGUI_2428"/>
<evidence type="ECO:0000259" key="5">
    <source>
        <dbReference type="Pfam" id="PF02709"/>
    </source>
</evidence>
<dbReference type="GO" id="GO:0016757">
    <property type="term" value="F:glycosyltransferase activity"/>
    <property type="evidence" value="ECO:0007669"/>
    <property type="project" value="UniProtKB-KW"/>
</dbReference>
<evidence type="ECO:0000313" key="6">
    <source>
        <dbReference type="EMBL" id="ANS79824.1"/>
    </source>
</evidence>
<evidence type="ECO:0000313" key="7">
    <source>
        <dbReference type="Proteomes" id="UP000092482"/>
    </source>
</evidence>
<dbReference type="Pfam" id="PF02709">
    <property type="entry name" value="Glyco_transf_7C"/>
    <property type="match status" value="1"/>
</dbReference>